<feature type="compositionally biased region" description="Gly residues" evidence="1">
    <location>
        <begin position="331"/>
        <end position="346"/>
    </location>
</feature>
<dbReference type="InParanoid" id="A0A165G6H5"/>
<gene>
    <name evidence="2" type="ORF">CALCODRAFT_272466</name>
</gene>
<dbReference type="EMBL" id="KV423960">
    <property type="protein sequence ID" value="KZT57657.1"/>
    <property type="molecule type" value="Genomic_DNA"/>
</dbReference>
<dbReference type="AlphaFoldDB" id="A0A165G6H5"/>
<dbReference type="OrthoDB" id="2107166at2759"/>
<feature type="compositionally biased region" description="Low complexity" evidence="1">
    <location>
        <begin position="321"/>
        <end position="330"/>
    </location>
</feature>
<feature type="region of interest" description="Disordered" evidence="1">
    <location>
        <begin position="80"/>
        <end position="150"/>
    </location>
</feature>
<accession>A0A165G6H5</accession>
<feature type="compositionally biased region" description="Basic and acidic residues" evidence="1">
    <location>
        <begin position="117"/>
        <end position="127"/>
    </location>
</feature>
<dbReference type="Proteomes" id="UP000076842">
    <property type="component" value="Unassembled WGS sequence"/>
</dbReference>
<evidence type="ECO:0000313" key="3">
    <source>
        <dbReference type="Proteomes" id="UP000076842"/>
    </source>
</evidence>
<protein>
    <recommendedName>
        <fullName evidence="4">LysM domain-containing protein</fullName>
    </recommendedName>
</protein>
<dbReference type="InterPro" id="IPR036779">
    <property type="entry name" value="LysM_dom_sf"/>
</dbReference>
<sequence>MPAASSALCSTCASSLLPSSRRPSPHPQAYTTPCCARPICTTCLARNPRLRGYNPCLACLGGVGAVSGDTAAEEDVWVLGGEEDSEDDDDDEEEADGEEGAEDKAGTRCGEAQRGSVEQEGKGKGGEQGDAAAEPSPPPAPSPEPEPRMHVPYRHVLKPTDTLLGLSMKYKVDGHALCRLNNLPPSTLRTTPHLLHTRTHLLLPPTAAPQPFRAPSPDDSPERKRERAIKRFQLVTKEVDADVARAYVALEEDDVRSLASFGEREGGAKAKAPAVGLGERDGKEARAVERYLDDEEWVREAGAAGGGLRGAPWFEERRGESSASASASAGAGAGAGGGRSAVGGGLRDLDWT</sequence>
<feature type="compositionally biased region" description="Acidic residues" evidence="1">
    <location>
        <begin position="80"/>
        <end position="101"/>
    </location>
</feature>
<feature type="compositionally biased region" description="Pro residues" evidence="1">
    <location>
        <begin position="135"/>
        <end position="144"/>
    </location>
</feature>
<evidence type="ECO:0000313" key="2">
    <source>
        <dbReference type="EMBL" id="KZT57657.1"/>
    </source>
</evidence>
<dbReference type="Gene3D" id="3.10.350.10">
    <property type="entry name" value="LysM domain"/>
    <property type="match status" value="1"/>
</dbReference>
<evidence type="ECO:0008006" key="4">
    <source>
        <dbReference type="Google" id="ProtNLM"/>
    </source>
</evidence>
<organism evidence="2 3">
    <name type="scientific">Calocera cornea HHB12733</name>
    <dbReference type="NCBI Taxonomy" id="1353952"/>
    <lineage>
        <taxon>Eukaryota</taxon>
        <taxon>Fungi</taxon>
        <taxon>Dikarya</taxon>
        <taxon>Basidiomycota</taxon>
        <taxon>Agaricomycotina</taxon>
        <taxon>Dacrymycetes</taxon>
        <taxon>Dacrymycetales</taxon>
        <taxon>Dacrymycetaceae</taxon>
        <taxon>Calocera</taxon>
    </lineage>
</organism>
<proteinExistence type="predicted"/>
<feature type="region of interest" description="Disordered" evidence="1">
    <location>
        <begin position="205"/>
        <end position="224"/>
    </location>
</feature>
<evidence type="ECO:0000256" key="1">
    <source>
        <dbReference type="SAM" id="MobiDB-lite"/>
    </source>
</evidence>
<reference evidence="2 3" key="1">
    <citation type="journal article" date="2016" name="Mol. Biol. Evol.">
        <title>Comparative Genomics of Early-Diverging Mushroom-Forming Fungi Provides Insights into the Origins of Lignocellulose Decay Capabilities.</title>
        <authorList>
            <person name="Nagy L.G."/>
            <person name="Riley R."/>
            <person name="Tritt A."/>
            <person name="Adam C."/>
            <person name="Daum C."/>
            <person name="Floudas D."/>
            <person name="Sun H."/>
            <person name="Yadav J.S."/>
            <person name="Pangilinan J."/>
            <person name="Larsson K.H."/>
            <person name="Matsuura K."/>
            <person name="Barry K."/>
            <person name="Labutti K."/>
            <person name="Kuo R."/>
            <person name="Ohm R.A."/>
            <person name="Bhattacharya S.S."/>
            <person name="Shirouzu T."/>
            <person name="Yoshinaga Y."/>
            <person name="Martin F.M."/>
            <person name="Grigoriev I.V."/>
            <person name="Hibbett D.S."/>
        </authorList>
    </citation>
    <scope>NUCLEOTIDE SEQUENCE [LARGE SCALE GENOMIC DNA]</scope>
    <source>
        <strain evidence="2 3">HHB12733</strain>
    </source>
</reference>
<name>A0A165G6H5_9BASI</name>
<feature type="region of interest" description="Disordered" evidence="1">
    <location>
        <begin position="303"/>
        <end position="352"/>
    </location>
</feature>
<keyword evidence="3" id="KW-1185">Reference proteome</keyword>